<proteinExistence type="predicted"/>
<dbReference type="PANTHER" id="PTHR43877">
    <property type="entry name" value="AMINOALKYLPHOSPHONATE N-ACETYLTRANSFERASE-RELATED-RELATED"/>
    <property type="match status" value="1"/>
</dbReference>
<reference evidence="4 5" key="1">
    <citation type="submission" date="2019-07" db="EMBL/GenBank/DDBJ databases">
        <title>Genome sequencing for Ferrovibrio sp. K5.</title>
        <authorList>
            <person name="Park S.-J."/>
        </authorList>
    </citation>
    <scope>NUCLEOTIDE SEQUENCE [LARGE SCALE GENOMIC DNA]</scope>
    <source>
        <strain evidence="4 5">K5</strain>
    </source>
</reference>
<dbReference type="PROSITE" id="PS51186">
    <property type="entry name" value="GNAT"/>
    <property type="match status" value="1"/>
</dbReference>
<dbReference type="PANTHER" id="PTHR43877:SF1">
    <property type="entry name" value="ACETYLTRANSFERASE"/>
    <property type="match status" value="1"/>
</dbReference>
<dbReference type="KEGG" id="fer:FNB15_13925"/>
<keyword evidence="5" id="KW-1185">Reference proteome</keyword>
<evidence type="ECO:0000313" key="5">
    <source>
        <dbReference type="Proteomes" id="UP000317496"/>
    </source>
</evidence>
<evidence type="ECO:0000256" key="2">
    <source>
        <dbReference type="ARBA" id="ARBA00023315"/>
    </source>
</evidence>
<feature type="domain" description="N-acetyltransferase" evidence="3">
    <location>
        <begin position="53"/>
        <end position="200"/>
    </location>
</feature>
<evidence type="ECO:0000313" key="4">
    <source>
        <dbReference type="EMBL" id="QDO98301.1"/>
    </source>
</evidence>
<keyword evidence="1 4" id="KW-0808">Transferase</keyword>
<dbReference type="CDD" id="cd04301">
    <property type="entry name" value="NAT_SF"/>
    <property type="match status" value="1"/>
</dbReference>
<dbReference type="InterPro" id="IPR016181">
    <property type="entry name" value="Acyl_CoA_acyltransferase"/>
</dbReference>
<keyword evidence="2" id="KW-0012">Acyltransferase</keyword>
<dbReference type="OrthoDB" id="118465at2"/>
<gene>
    <name evidence="4" type="ORF">FNB15_13925</name>
</gene>
<dbReference type="SUPFAM" id="SSF55729">
    <property type="entry name" value="Acyl-CoA N-acyltransferases (Nat)"/>
    <property type="match status" value="1"/>
</dbReference>
<dbReference type="GO" id="GO:0016747">
    <property type="term" value="F:acyltransferase activity, transferring groups other than amino-acyl groups"/>
    <property type="evidence" value="ECO:0007669"/>
    <property type="project" value="InterPro"/>
</dbReference>
<dbReference type="InterPro" id="IPR050832">
    <property type="entry name" value="Bact_Acetyltransf"/>
</dbReference>
<dbReference type="Pfam" id="PF13673">
    <property type="entry name" value="Acetyltransf_10"/>
    <property type="match status" value="1"/>
</dbReference>
<dbReference type="AlphaFoldDB" id="A0A516H3F1"/>
<dbReference type="EMBL" id="CP041636">
    <property type="protein sequence ID" value="QDO98301.1"/>
    <property type="molecule type" value="Genomic_DNA"/>
</dbReference>
<dbReference type="Proteomes" id="UP000317496">
    <property type="component" value="Chromosome"/>
</dbReference>
<sequence length="200" mass="21674">MPAPGGFAALYMLSRKARRAGIHATARLGSRFRGNDDWGFAFSALSDGCMFAIPIRPAIDSDAKVIAALIQRTLRVSNAADYSVAEISRLFASFSAGGMLERIQRQDVFVAEIDGEIVATVGYAGGELWALFVVPERQRLGLGSMLVAHIEAHARQRGDAQLALSASLTGVEFYERLGYHRIRALTHRSGATYAMVKALD</sequence>
<dbReference type="Gene3D" id="3.40.630.30">
    <property type="match status" value="1"/>
</dbReference>
<organism evidence="4 5">
    <name type="scientific">Ferrovibrio terrae</name>
    <dbReference type="NCBI Taxonomy" id="2594003"/>
    <lineage>
        <taxon>Bacteria</taxon>
        <taxon>Pseudomonadati</taxon>
        <taxon>Pseudomonadota</taxon>
        <taxon>Alphaproteobacteria</taxon>
        <taxon>Rhodospirillales</taxon>
        <taxon>Rhodospirillaceae</taxon>
        <taxon>Ferrovibrio</taxon>
    </lineage>
</organism>
<evidence type="ECO:0000256" key="1">
    <source>
        <dbReference type="ARBA" id="ARBA00022679"/>
    </source>
</evidence>
<evidence type="ECO:0000259" key="3">
    <source>
        <dbReference type="PROSITE" id="PS51186"/>
    </source>
</evidence>
<dbReference type="InterPro" id="IPR000182">
    <property type="entry name" value="GNAT_dom"/>
</dbReference>
<name>A0A516H3F1_9PROT</name>
<accession>A0A516H3F1</accession>
<protein>
    <submittedName>
        <fullName evidence="4">GNAT family N-acetyltransferase</fullName>
    </submittedName>
</protein>